<keyword evidence="3" id="KW-1185">Reference proteome</keyword>
<proteinExistence type="predicted"/>
<dbReference type="EMBL" id="JAAAPO010000002">
    <property type="protein sequence ID" value="NBC35917.1"/>
    <property type="molecule type" value="Genomic_DNA"/>
</dbReference>
<keyword evidence="1" id="KW-1133">Transmembrane helix</keyword>
<keyword evidence="1" id="KW-0812">Transmembrane</keyword>
<reference evidence="3" key="1">
    <citation type="submission" date="2020-01" db="EMBL/GenBank/DDBJ databases">
        <title>Sphingomonas sp. strain CSW-10.</title>
        <authorList>
            <person name="Chen W.-M."/>
        </authorList>
    </citation>
    <scope>NUCLEOTIDE SEQUENCE [LARGE SCALE GENOMIC DNA]</scope>
    <source>
        <strain evidence="3">FSY-8</strain>
    </source>
</reference>
<evidence type="ECO:0000313" key="2">
    <source>
        <dbReference type="EMBL" id="NBC35917.1"/>
    </source>
</evidence>
<name>A0ABW9XBP3_9SPHN</name>
<evidence type="ECO:0000256" key="1">
    <source>
        <dbReference type="SAM" id="Phobius"/>
    </source>
</evidence>
<keyword evidence="1" id="KW-0472">Membrane</keyword>
<sequence length="192" mass="21323">MSPQFSHSDHAALWARLCAHTIGPADAAQSFAARLAHENGWDAAYADRVIQEYRRFCFLAVASGHPVTPSDAVDQVWHLHLAYTRDYWERFCPDVLRRALHHGPTAGGAVELARYHEQYGQTLRSYEAVFGPAPADLWPDAMQRLVVDPLARRVHPRQGMVVPRARLRLWLALAGAGGGVLGLVIGFALRQV</sequence>
<dbReference type="Proteomes" id="UP000753724">
    <property type="component" value="Unassembled WGS sequence"/>
</dbReference>
<gene>
    <name evidence="2" type="ORF">GTZ99_05035</name>
</gene>
<organism evidence="2 3">
    <name type="scientific">Novosphingobium ovatum</name>
    <dbReference type="NCBI Taxonomy" id="1908523"/>
    <lineage>
        <taxon>Bacteria</taxon>
        <taxon>Pseudomonadati</taxon>
        <taxon>Pseudomonadota</taxon>
        <taxon>Alphaproteobacteria</taxon>
        <taxon>Sphingomonadales</taxon>
        <taxon>Sphingomonadaceae</taxon>
        <taxon>Novosphingobium</taxon>
    </lineage>
</organism>
<evidence type="ECO:0000313" key="3">
    <source>
        <dbReference type="Proteomes" id="UP000753724"/>
    </source>
</evidence>
<comment type="caution">
    <text evidence="2">The sequence shown here is derived from an EMBL/GenBank/DDBJ whole genome shotgun (WGS) entry which is preliminary data.</text>
</comment>
<dbReference type="RefSeq" id="WP_161717204.1">
    <property type="nucleotide sequence ID" value="NZ_JAAAPO010000002.1"/>
</dbReference>
<accession>A0ABW9XBP3</accession>
<feature type="transmembrane region" description="Helical" evidence="1">
    <location>
        <begin position="167"/>
        <end position="189"/>
    </location>
</feature>
<protein>
    <submittedName>
        <fullName evidence="2">Uncharacterized protein</fullName>
    </submittedName>
</protein>